<feature type="compositionally biased region" description="Gly residues" evidence="1">
    <location>
        <begin position="178"/>
        <end position="190"/>
    </location>
</feature>
<feature type="domain" description="N-acetyltransferase" evidence="2">
    <location>
        <begin position="20"/>
        <end position="158"/>
    </location>
</feature>
<dbReference type="PROSITE" id="PS51186">
    <property type="entry name" value="GNAT"/>
    <property type="match status" value="1"/>
</dbReference>
<gene>
    <name evidence="3" type="ORF">AVDCRST_MAG19-908</name>
</gene>
<dbReference type="AlphaFoldDB" id="A0A6J4UL97"/>
<feature type="region of interest" description="Disordered" evidence="1">
    <location>
        <begin position="1"/>
        <end position="20"/>
    </location>
</feature>
<dbReference type="CDD" id="cd04301">
    <property type="entry name" value="NAT_SF"/>
    <property type="match status" value="1"/>
</dbReference>
<protein>
    <recommendedName>
        <fullName evidence="2">N-acetyltransferase domain-containing protein</fullName>
    </recommendedName>
</protein>
<feature type="region of interest" description="Disordered" evidence="1">
    <location>
        <begin position="158"/>
        <end position="190"/>
    </location>
</feature>
<dbReference type="EMBL" id="CADCWL010000038">
    <property type="protein sequence ID" value="CAA9552144.1"/>
    <property type="molecule type" value="Genomic_DNA"/>
</dbReference>
<evidence type="ECO:0000256" key="1">
    <source>
        <dbReference type="SAM" id="MobiDB-lite"/>
    </source>
</evidence>
<sequence>MTDRPAATDPAPPVEVERDESIAPLDPAADGGAVAILAAATGEGSVEAGAAALSAARNDPETEIFGRLVDGVLVAVYALRSVPMAREVAWLAVAPDHRRRGHGRACLKDALRRAAKRPLVAETDGDALGFYQAVGFKLVGKRRHPGGTLRYRLGWHAPRPQITGPQPLRVLASPSQGRGAGGGGLPEPAR</sequence>
<dbReference type="SUPFAM" id="SSF55729">
    <property type="entry name" value="Acyl-CoA N-acyltransferases (Nat)"/>
    <property type="match status" value="1"/>
</dbReference>
<name>A0A6J4UL97_9BACT</name>
<organism evidence="3">
    <name type="scientific">uncultured Thermomicrobiales bacterium</name>
    <dbReference type="NCBI Taxonomy" id="1645740"/>
    <lineage>
        <taxon>Bacteria</taxon>
        <taxon>Pseudomonadati</taxon>
        <taxon>Thermomicrobiota</taxon>
        <taxon>Thermomicrobia</taxon>
        <taxon>Thermomicrobiales</taxon>
        <taxon>environmental samples</taxon>
    </lineage>
</organism>
<dbReference type="InterPro" id="IPR000182">
    <property type="entry name" value="GNAT_dom"/>
</dbReference>
<dbReference type="InterPro" id="IPR016181">
    <property type="entry name" value="Acyl_CoA_acyltransferase"/>
</dbReference>
<dbReference type="Pfam" id="PF00583">
    <property type="entry name" value="Acetyltransf_1"/>
    <property type="match status" value="1"/>
</dbReference>
<evidence type="ECO:0000259" key="2">
    <source>
        <dbReference type="PROSITE" id="PS51186"/>
    </source>
</evidence>
<reference evidence="3" key="1">
    <citation type="submission" date="2020-02" db="EMBL/GenBank/DDBJ databases">
        <authorList>
            <person name="Meier V. D."/>
        </authorList>
    </citation>
    <scope>NUCLEOTIDE SEQUENCE</scope>
    <source>
        <strain evidence="3">AVDCRST_MAG19</strain>
    </source>
</reference>
<dbReference type="Gene3D" id="3.40.630.30">
    <property type="match status" value="1"/>
</dbReference>
<proteinExistence type="predicted"/>
<accession>A0A6J4UL97</accession>
<evidence type="ECO:0000313" key="3">
    <source>
        <dbReference type="EMBL" id="CAA9552144.1"/>
    </source>
</evidence>
<dbReference type="GO" id="GO:0016747">
    <property type="term" value="F:acyltransferase activity, transferring groups other than amino-acyl groups"/>
    <property type="evidence" value="ECO:0007669"/>
    <property type="project" value="InterPro"/>
</dbReference>